<evidence type="ECO:0000313" key="9">
    <source>
        <dbReference type="EMBL" id="OGM29966.1"/>
    </source>
</evidence>
<dbReference type="InterPro" id="IPR004499">
    <property type="entry name" value="Pro-tRNA-ligase_IIa_arc-type"/>
</dbReference>
<dbReference type="Pfam" id="PF09180">
    <property type="entry name" value="ProRS-C_1"/>
    <property type="match status" value="1"/>
</dbReference>
<dbReference type="InterPro" id="IPR002314">
    <property type="entry name" value="aa-tRNA-synt_IIb"/>
</dbReference>
<sequence length="477" mass="54710">MTAYEKKEIKKRSDNLSDWYTDVVLKAELADYGPVRGTMVIRPYGYAIWERVQEEFNTMIKADGVENSYFPLFIPYSLLQKEKAHVEGFSPELALVTIGGGKELPEPLVVRPTSETIMYHMFAKWISSWRDLPMKLNQWNSVVRWEKRTFLFLRTMEFLWQEGHTAHESESEAIEMSLKALEWYRRVHEDLLAIPVITGIKSDAERFAGAVTTYTVESLMPDGRALQSATSHNLGQNFSKAFEISYQTKESATEHVWQTSWGLSTRAMGGLFMLHGDDDGLIMPPRIAPIQVVIIPITDSSDVAAYVEEIEESLRGKGVRVKVDRRDSQSVGRKFNEWEIKGVPIRIEIGEAEQQQNMVTLVSRDDKEKIQVTRDGVEDAVVSLIDGIQDRLLQKSTEHLLANTRSVETYDEFKKIMETTRGFIKSYWCENPECEVKIKEETKATTRARPLDSEESTGKCIYCGKEAKHIWYFAQAY</sequence>
<dbReference type="HAMAP" id="MF_01571">
    <property type="entry name" value="Pro_tRNA_synth_type3"/>
    <property type="match status" value="1"/>
</dbReference>
<dbReference type="Gene3D" id="3.30.110.30">
    <property type="entry name" value="C-terminal domain of ProRS"/>
    <property type="match status" value="1"/>
</dbReference>
<protein>
    <recommendedName>
        <fullName evidence="7">Proline--tRNA ligase</fullName>
        <ecNumber evidence="7">6.1.1.15</ecNumber>
    </recommendedName>
    <alternativeName>
        <fullName evidence="7">Prolyl-tRNA synthetase</fullName>
        <shortName evidence="7">ProRS</shortName>
    </alternativeName>
</protein>
<comment type="function">
    <text evidence="7">Catalyzes the attachment of proline to tRNA(Pro) in a two-step reaction: proline is first activated by ATP to form Pro-AMP and then transferred to the acceptor end of tRNA(Pro).</text>
</comment>
<dbReference type="SMART" id="SM00946">
    <property type="entry name" value="ProRS-C_1"/>
    <property type="match status" value="1"/>
</dbReference>
<dbReference type="Gene3D" id="3.30.930.10">
    <property type="entry name" value="Bira Bifunctional Protein, Domain 2"/>
    <property type="match status" value="1"/>
</dbReference>
<accession>A0A1F7YRL3</accession>
<dbReference type="Proteomes" id="UP000177263">
    <property type="component" value="Unassembled WGS sequence"/>
</dbReference>
<dbReference type="PANTHER" id="PTHR43382:SF2">
    <property type="entry name" value="BIFUNCTIONAL GLUTAMATE_PROLINE--TRNA LIGASE"/>
    <property type="match status" value="1"/>
</dbReference>
<dbReference type="SUPFAM" id="SSF64586">
    <property type="entry name" value="C-terminal domain of ProRS"/>
    <property type="match status" value="1"/>
</dbReference>
<keyword evidence="3 7" id="KW-0067">ATP-binding</keyword>
<evidence type="ECO:0000256" key="7">
    <source>
        <dbReference type="HAMAP-Rule" id="MF_01571"/>
    </source>
</evidence>
<dbReference type="GO" id="GO:0006433">
    <property type="term" value="P:prolyl-tRNA aminoacylation"/>
    <property type="evidence" value="ECO:0007669"/>
    <property type="project" value="UniProtKB-UniRule"/>
</dbReference>
<dbReference type="CDD" id="cd00778">
    <property type="entry name" value="ProRS_core_arch_euk"/>
    <property type="match status" value="1"/>
</dbReference>
<evidence type="ECO:0000256" key="1">
    <source>
        <dbReference type="ARBA" id="ARBA00022598"/>
    </source>
</evidence>
<dbReference type="InterPro" id="IPR045864">
    <property type="entry name" value="aa-tRNA-synth_II/BPL/LPL"/>
</dbReference>
<dbReference type="PRINTS" id="PR01046">
    <property type="entry name" value="TRNASYNTHPRO"/>
</dbReference>
<dbReference type="InterPro" id="IPR033721">
    <property type="entry name" value="ProRS_core_arch_euk"/>
</dbReference>
<dbReference type="SUPFAM" id="SSF55681">
    <property type="entry name" value="Class II aaRS and biotin synthetases"/>
    <property type="match status" value="1"/>
</dbReference>
<dbReference type="CDD" id="cd00862">
    <property type="entry name" value="ProRS_anticodon_zinc"/>
    <property type="match status" value="1"/>
</dbReference>
<evidence type="ECO:0000256" key="5">
    <source>
        <dbReference type="ARBA" id="ARBA00023146"/>
    </source>
</evidence>
<dbReference type="SUPFAM" id="SSF52954">
    <property type="entry name" value="Class II aaRS ABD-related"/>
    <property type="match status" value="1"/>
</dbReference>
<dbReference type="PROSITE" id="PS50862">
    <property type="entry name" value="AA_TRNA_LIGASE_II"/>
    <property type="match status" value="1"/>
</dbReference>
<dbReference type="InterPro" id="IPR006195">
    <property type="entry name" value="aa-tRNA-synth_II"/>
</dbReference>
<keyword evidence="5 7" id="KW-0030">Aminoacyl-tRNA synthetase</keyword>
<comment type="domain">
    <text evidence="7">Consists of three domains: the N-terminal catalytic domain, the anticodon-binding domain and the C-terminal extension.</text>
</comment>
<reference evidence="9 10" key="1">
    <citation type="journal article" date="2016" name="Nat. Commun.">
        <title>Thousands of microbial genomes shed light on interconnected biogeochemical processes in an aquifer system.</title>
        <authorList>
            <person name="Anantharaman K."/>
            <person name="Brown C.T."/>
            <person name="Hug L.A."/>
            <person name="Sharon I."/>
            <person name="Castelle C.J."/>
            <person name="Probst A.J."/>
            <person name="Thomas B.C."/>
            <person name="Singh A."/>
            <person name="Wilkins M.J."/>
            <person name="Karaoz U."/>
            <person name="Brodie E.L."/>
            <person name="Williams K.H."/>
            <person name="Hubbard S.S."/>
            <person name="Banfield J.F."/>
        </authorList>
    </citation>
    <scope>NUCLEOTIDE SEQUENCE [LARGE SCALE GENOMIC DNA]</scope>
</reference>
<name>A0A1F7YRL3_9BACT</name>
<proteinExistence type="inferred from homology"/>
<keyword evidence="7" id="KW-0963">Cytoplasm</keyword>
<dbReference type="GO" id="GO:0004827">
    <property type="term" value="F:proline-tRNA ligase activity"/>
    <property type="evidence" value="ECO:0007669"/>
    <property type="project" value="UniProtKB-UniRule"/>
</dbReference>
<dbReference type="AlphaFoldDB" id="A0A1F7YRL3"/>
<dbReference type="InterPro" id="IPR004154">
    <property type="entry name" value="Anticodon-bd"/>
</dbReference>
<dbReference type="Pfam" id="PF03129">
    <property type="entry name" value="HGTP_anticodon"/>
    <property type="match status" value="1"/>
</dbReference>
<comment type="subcellular location">
    <subcellularLocation>
        <location evidence="7">Cytoplasm</location>
    </subcellularLocation>
</comment>
<dbReference type="FunFam" id="3.30.930.10:FF:000037">
    <property type="entry name" value="Proline--tRNA ligase"/>
    <property type="match status" value="1"/>
</dbReference>
<keyword evidence="1 7" id="KW-0436">Ligase</keyword>
<dbReference type="GO" id="GO:0017101">
    <property type="term" value="C:aminoacyl-tRNA synthetase multienzyme complex"/>
    <property type="evidence" value="ECO:0007669"/>
    <property type="project" value="TreeGrafter"/>
</dbReference>
<dbReference type="Gene3D" id="3.40.50.800">
    <property type="entry name" value="Anticodon-binding domain"/>
    <property type="match status" value="1"/>
</dbReference>
<evidence type="ECO:0000256" key="2">
    <source>
        <dbReference type="ARBA" id="ARBA00022741"/>
    </source>
</evidence>
<comment type="similarity">
    <text evidence="7">Belongs to the class-II aminoacyl-tRNA synthetase family. ProS type 3 subfamily.</text>
</comment>
<keyword evidence="4 7" id="KW-0648">Protein biosynthesis</keyword>
<dbReference type="InterPro" id="IPR017449">
    <property type="entry name" value="Pro-tRNA_synth_II"/>
</dbReference>
<dbReference type="STRING" id="1802500.A2801_00405"/>
<dbReference type="Pfam" id="PF00587">
    <property type="entry name" value="tRNA-synt_2b"/>
    <property type="match status" value="1"/>
</dbReference>
<comment type="catalytic activity">
    <reaction evidence="6 7">
        <text>tRNA(Pro) + L-proline + ATP = L-prolyl-tRNA(Pro) + AMP + diphosphate</text>
        <dbReference type="Rhea" id="RHEA:14305"/>
        <dbReference type="Rhea" id="RHEA-COMP:9700"/>
        <dbReference type="Rhea" id="RHEA-COMP:9702"/>
        <dbReference type="ChEBI" id="CHEBI:30616"/>
        <dbReference type="ChEBI" id="CHEBI:33019"/>
        <dbReference type="ChEBI" id="CHEBI:60039"/>
        <dbReference type="ChEBI" id="CHEBI:78442"/>
        <dbReference type="ChEBI" id="CHEBI:78532"/>
        <dbReference type="ChEBI" id="CHEBI:456215"/>
        <dbReference type="EC" id="6.1.1.15"/>
    </reaction>
</comment>
<evidence type="ECO:0000256" key="3">
    <source>
        <dbReference type="ARBA" id="ARBA00022840"/>
    </source>
</evidence>
<dbReference type="GO" id="GO:0005737">
    <property type="term" value="C:cytoplasm"/>
    <property type="evidence" value="ECO:0007669"/>
    <property type="project" value="UniProtKB-SubCell"/>
</dbReference>
<evidence type="ECO:0000259" key="8">
    <source>
        <dbReference type="PROSITE" id="PS50862"/>
    </source>
</evidence>
<dbReference type="PANTHER" id="PTHR43382">
    <property type="entry name" value="PROLYL-TRNA SYNTHETASE"/>
    <property type="match status" value="1"/>
</dbReference>
<feature type="domain" description="Aminoacyl-transfer RNA synthetases class-II family profile" evidence="8">
    <location>
        <begin position="36"/>
        <end position="284"/>
    </location>
</feature>
<evidence type="ECO:0000313" key="10">
    <source>
        <dbReference type="Proteomes" id="UP000177263"/>
    </source>
</evidence>
<evidence type="ECO:0000256" key="4">
    <source>
        <dbReference type="ARBA" id="ARBA00022917"/>
    </source>
</evidence>
<dbReference type="GO" id="GO:0005524">
    <property type="term" value="F:ATP binding"/>
    <property type="evidence" value="ECO:0007669"/>
    <property type="project" value="UniProtKB-UniRule"/>
</dbReference>
<dbReference type="NCBIfam" id="TIGR00408">
    <property type="entry name" value="proS_fam_I"/>
    <property type="match status" value="1"/>
</dbReference>
<evidence type="ECO:0000256" key="6">
    <source>
        <dbReference type="ARBA" id="ARBA00047671"/>
    </source>
</evidence>
<comment type="caution">
    <text evidence="9">The sequence shown here is derived from an EMBL/GenBank/DDBJ whole genome shotgun (WGS) entry which is preliminary data.</text>
</comment>
<keyword evidence="2 7" id="KW-0547">Nucleotide-binding</keyword>
<comment type="subunit">
    <text evidence="7">Homodimer.</text>
</comment>
<organism evidence="9 10">
    <name type="scientific">Candidatus Woesebacteria bacterium RIFCSPHIGHO2_01_FULL_41_10</name>
    <dbReference type="NCBI Taxonomy" id="1802500"/>
    <lineage>
        <taxon>Bacteria</taxon>
        <taxon>Candidatus Woeseibacteriota</taxon>
    </lineage>
</organism>
<dbReference type="InterPro" id="IPR002316">
    <property type="entry name" value="Pro-tRNA-ligase_IIa"/>
</dbReference>
<dbReference type="EMBL" id="MGGM01000006">
    <property type="protein sequence ID" value="OGM29966.1"/>
    <property type="molecule type" value="Genomic_DNA"/>
</dbReference>
<dbReference type="EC" id="6.1.1.15" evidence="7"/>
<dbReference type="InterPro" id="IPR016061">
    <property type="entry name" value="Pro-tRNA_ligase_II_C"/>
</dbReference>
<dbReference type="InterPro" id="IPR036621">
    <property type="entry name" value="Anticodon-bd_dom_sf"/>
</dbReference>
<gene>
    <name evidence="7" type="primary">proS</name>
    <name evidence="9" type="ORF">A2801_00405</name>
</gene>